<dbReference type="KEGG" id="acht:bsdcttw_40020"/>
<keyword evidence="5 9" id="KW-0472">Membrane</keyword>
<dbReference type="SMART" id="SM00304">
    <property type="entry name" value="HAMP"/>
    <property type="match status" value="1"/>
</dbReference>
<protein>
    <submittedName>
        <fullName evidence="12">Methyl-accepting chemotaxis protein</fullName>
    </submittedName>
</protein>
<keyword evidence="13" id="KW-1185">Reference proteome</keyword>
<dbReference type="PANTHER" id="PTHR32089">
    <property type="entry name" value="METHYL-ACCEPTING CHEMOTAXIS PROTEIN MCPB"/>
    <property type="match status" value="1"/>
</dbReference>
<dbReference type="Gene3D" id="3.30.450.20">
    <property type="entry name" value="PAS domain"/>
    <property type="match status" value="1"/>
</dbReference>
<dbReference type="Gene3D" id="6.10.340.10">
    <property type="match status" value="1"/>
</dbReference>
<feature type="transmembrane region" description="Helical" evidence="9">
    <location>
        <begin position="217"/>
        <end position="239"/>
    </location>
</feature>
<dbReference type="InterPro" id="IPR003660">
    <property type="entry name" value="HAMP_dom"/>
</dbReference>
<feature type="transmembrane region" description="Helical" evidence="9">
    <location>
        <begin position="12"/>
        <end position="34"/>
    </location>
</feature>
<evidence type="ECO:0000256" key="4">
    <source>
        <dbReference type="ARBA" id="ARBA00022989"/>
    </source>
</evidence>
<organism evidence="12 13">
    <name type="scientific">Anaerocolumna chitinilytica</name>
    <dbReference type="NCBI Taxonomy" id="1727145"/>
    <lineage>
        <taxon>Bacteria</taxon>
        <taxon>Bacillati</taxon>
        <taxon>Bacillota</taxon>
        <taxon>Clostridia</taxon>
        <taxon>Lachnospirales</taxon>
        <taxon>Lachnospiraceae</taxon>
        <taxon>Anaerocolumna</taxon>
    </lineage>
</organism>
<accession>A0A7I8DUK7</accession>
<evidence type="ECO:0000256" key="9">
    <source>
        <dbReference type="SAM" id="Phobius"/>
    </source>
</evidence>
<evidence type="ECO:0000256" key="8">
    <source>
        <dbReference type="PROSITE-ProRule" id="PRU00284"/>
    </source>
</evidence>
<evidence type="ECO:0000259" key="10">
    <source>
        <dbReference type="PROSITE" id="PS50111"/>
    </source>
</evidence>
<dbReference type="Pfam" id="PF17200">
    <property type="entry name" value="sCache_2"/>
    <property type="match status" value="1"/>
</dbReference>
<feature type="domain" description="Methyl-accepting transducer" evidence="10">
    <location>
        <begin position="312"/>
        <end position="562"/>
    </location>
</feature>
<dbReference type="AlphaFoldDB" id="A0A7I8DUK7"/>
<keyword evidence="2" id="KW-1003">Cell membrane</keyword>
<dbReference type="Pfam" id="PF00672">
    <property type="entry name" value="HAMP"/>
    <property type="match status" value="1"/>
</dbReference>
<evidence type="ECO:0000313" key="13">
    <source>
        <dbReference type="Proteomes" id="UP000515703"/>
    </source>
</evidence>
<name>A0A7I8DUK7_9FIRM</name>
<dbReference type="SUPFAM" id="SSF58104">
    <property type="entry name" value="Methyl-accepting chemotaxis protein (MCP) signaling domain"/>
    <property type="match status" value="1"/>
</dbReference>
<sequence length="598" mass="64768">MKTYKMNITKKLILGVSSILILSLLVISVIDYAISLHEIDRSNDIILKNSIETSMYEIKKNYSYAKGDAALMNEEQAKQASLSTINEFVTGVAADADNSDTDGTSSATLKAGGESSVISLGNNGYFFITDSKGNIVYHPFLKDNIYNLKSKDGRNIIQDVIKLAQSGGGSLHYSLTNKDSSVSESRTVYTEYFPEWDWVVTAVIYDSDLLRGPSRILYTNAISLGIILVISLSIIVIFARRITSPIIKIAASLGRVSEGDLTVDKIYVKANDETKLLSESVNHLIDRFHDMVMSITQSVGSLSSFAAELRSSYNLAAEANSAITASIGQIASASDVQVKEIYNGVSEMDALGDHIHQTADRSRNALSTADQTLLLKDSGLASVNALKAASLENNESSRELETVIGSMNRQAQEIGTIVTVIAQIAEQTNLLALNASIEAARVGEQGKGFAVVASEIRSLATGTAEAVDNISKMVFEVQHLSENAESYVKKNALSAENISNTVSHTENAFHQIAEELQKLGSDIKYIASSNNLINQKKDSMAALLKDFSKETEEVSSSIEEITSSSDQHTQVMENISDSVAMLHDMSESLAKMVSVFTV</sequence>
<evidence type="ECO:0000313" key="12">
    <source>
        <dbReference type="EMBL" id="BCK00962.1"/>
    </source>
</evidence>
<comment type="subcellular location">
    <subcellularLocation>
        <location evidence="1">Cell membrane</location>
        <topology evidence="1">Multi-pass membrane protein</topology>
    </subcellularLocation>
</comment>
<evidence type="ECO:0000256" key="5">
    <source>
        <dbReference type="ARBA" id="ARBA00023136"/>
    </source>
</evidence>
<keyword evidence="4 9" id="KW-1133">Transmembrane helix</keyword>
<dbReference type="PROSITE" id="PS50885">
    <property type="entry name" value="HAMP"/>
    <property type="match status" value="1"/>
</dbReference>
<dbReference type="PROSITE" id="PS50111">
    <property type="entry name" value="CHEMOTAXIS_TRANSDUC_2"/>
    <property type="match status" value="1"/>
</dbReference>
<dbReference type="GO" id="GO:0005886">
    <property type="term" value="C:plasma membrane"/>
    <property type="evidence" value="ECO:0007669"/>
    <property type="project" value="UniProtKB-SubCell"/>
</dbReference>
<dbReference type="Pfam" id="PF00015">
    <property type="entry name" value="MCPsignal"/>
    <property type="match status" value="1"/>
</dbReference>
<dbReference type="SMART" id="SM01049">
    <property type="entry name" value="Cache_2"/>
    <property type="match status" value="1"/>
</dbReference>
<evidence type="ECO:0000256" key="7">
    <source>
        <dbReference type="ARBA" id="ARBA00029447"/>
    </source>
</evidence>
<feature type="domain" description="HAMP" evidence="11">
    <location>
        <begin position="240"/>
        <end position="293"/>
    </location>
</feature>
<dbReference type="Gene3D" id="1.10.287.950">
    <property type="entry name" value="Methyl-accepting chemotaxis protein"/>
    <property type="match status" value="1"/>
</dbReference>
<evidence type="ECO:0000256" key="6">
    <source>
        <dbReference type="ARBA" id="ARBA00023224"/>
    </source>
</evidence>
<evidence type="ECO:0000256" key="1">
    <source>
        <dbReference type="ARBA" id="ARBA00004651"/>
    </source>
</evidence>
<dbReference type="InterPro" id="IPR033480">
    <property type="entry name" value="sCache_2"/>
</dbReference>
<dbReference type="PANTHER" id="PTHR32089:SF112">
    <property type="entry name" value="LYSOZYME-LIKE PROTEIN-RELATED"/>
    <property type="match status" value="1"/>
</dbReference>
<dbReference type="RefSeq" id="WP_185256582.1">
    <property type="nucleotide sequence ID" value="NZ_AP023368.1"/>
</dbReference>
<keyword evidence="3 9" id="KW-0812">Transmembrane</keyword>
<dbReference type="InterPro" id="IPR004089">
    <property type="entry name" value="MCPsignal_dom"/>
</dbReference>
<evidence type="ECO:0000256" key="3">
    <source>
        <dbReference type="ARBA" id="ARBA00022692"/>
    </source>
</evidence>
<dbReference type="EMBL" id="AP023368">
    <property type="protein sequence ID" value="BCK00962.1"/>
    <property type="molecule type" value="Genomic_DNA"/>
</dbReference>
<proteinExistence type="inferred from homology"/>
<dbReference type="CDD" id="cd12912">
    <property type="entry name" value="PDC2_MCP_like"/>
    <property type="match status" value="1"/>
</dbReference>
<gene>
    <name evidence="12" type="ORF">bsdcttw_40020</name>
</gene>
<reference evidence="12 13" key="2">
    <citation type="submission" date="2020-08" db="EMBL/GenBank/DDBJ databases">
        <authorList>
            <person name="Ueki A."/>
            <person name="Tonouchi A."/>
        </authorList>
    </citation>
    <scope>NUCLEOTIDE SEQUENCE [LARGE SCALE GENOMIC DNA]</scope>
    <source>
        <strain evidence="12 13">CTTW</strain>
    </source>
</reference>
<evidence type="ECO:0000256" key="2">
    <source>
        <dbReference type="ARBA" id="ARBA00022475"/>
    </source>
</evidence>
<dbReference type="SMART" id="SM00283">
    <property type="entry name" value="MA"/>
    <property type="match status" value="1"/>
</dbReference>
<comment type="similarity">
    <text evidence="7">Belongs to the methyl-accepting chemotaxis (MCP) protein family.</text>
</comment>
<dbReference type="Proteomes" id="UP000515703">
    <property type="component" value="Chromosome"/>
</dbReference>
<keyword evidence="6 8" id="KW-0807">Transducer</keyword>
<dbReference type="GO" id="GO:0007165">
    <property type="term" value="P:signal transduction"/>
    <property type="evidence" value="ECO:0007669"/>
    <property type="project" value="UniProtKB-KW"/>
</dbReference>
<reference evidence="12 13" key="1">
    <citation type="submission" date="2020-08" db="EMBL/GenBank/DDBJ databases">
        <title>Draft genome sequencing of an Anaerocolumna strain isolated from anoxic soil subjected to BSD treatment.</title>
        <authorList>
            <person name="Uek A."/>
            <person name="Tonouchi A."/>
        </authorList>
    </citation>
    <scope>NUCLEOTIDE SEQUENCE [LARGE SCALE GENOMIC DNA]</scope>
    <source>
        <strain evidence="12 13">CTTW</strain>
    </source>
</reference>
<dbReference type="CDD" id="cd06225">
    <property type="entry name" value="HAMP"/>
    <property type="match status" value="1"/>
</dbReference>
<evidence type="ECO:0000259" key="11">
    <source>
        <dbReference type="PROSITE" id="PS50885"/>
    </source>
</evidence>